<comment type="similarity">
    <text evidence="3 10">Belongs to the FliL family.</text>
</comment>
<evidence type="ECO:0000256" key="4">
    <source>
        <dbReference type="ARBA" id="ARBA00022475"/>
    </source>
</evidence>
<keyword evidence="8 10" id="KW-1133">Transmembrane helix</keyword>
<keyword evidence="11" id="KW-0282">Flagellum</keyword>
<name>A0A381J875_9CLOT</name>
<keyword evidence="6 10" id="KW-0812">Transmembrane</keyword>
<protein>
    <recommendedName>
        <fullName evidence="10">Flagellar protein FliL</fullName>
    </recommendedName>
</protein>
<evidence type="ECO:0000313" key="12">
    <source>
        <dbReference type="Proteomes" id="UP000254664"/>
    </source>
</evidence>
<comment type="subcellular location">
    <subcellularLocation>
        <location evidence="2">Cell membrane</location>
        <topology evidence="2">Single-pass membrane protein</topology>
    </subcellularLocation>
</comment>
<keyword evidence="9 10" id="KW-0472">Membrane</keyword>
<evidence type="ECO:0000313" key="11">
    <source>
        <dbReference type="EMBL" id="SUY47474.1"/>
    </source>
</evidence>
<dbReference type="Proteomes" id="UP000254664">
    <property type="component" value="Unassembled WGS sequence"/>
</dbReference>
<dbReference type="GO" id="GO:0006935">
    <property type="term" value="P:chemotaxis"/>
    <property type="evidence" value="ECO:0007669"/>
    <property type="project" value="UniProtKB-KW"/>
</dbReference>
<dbReference type="GO" id="GO:0071978">
    <property type="term" value="P:bacterial-type flagellum-dependent swarming motility"/>
    <property type="evidence" value="ECO:0007669"/>
    <property type="project" value="TreeGrafter"/>
</dbReference>
<dbReference type="OrthoDB" id="166089at2"/>
<evidence type="ECO:0000256" key="1">
    <source>
        <dbReference type="ARBA" id="ARBA00002254"/>
    </source>
</evidence>
<keyword evidence="11" id="KW-0966">Cell projection</keyword>
<keyword evidence="4 10" id="KW-1003">Cell membrane</keyword>
<dbReference type="PANTHER" id="PTHR35091:SF2">
    <property type="entry name" value="FLAGELLAR PROTEIN FLIL"/>
    <property type="match status" value="1"/>
</dbReference>
<keyword evidence="12" id="KW-1185">Reference proteome</keyword>
<evidence type="ECO:0000256" key="6">
    <source>
        <dbReference type="ARBA" id="ARBA00022692"/>
    </source>
</evidence>
<dbReference type="InterPro" id="IPR005503">
    <property type="entry name" value="FliL"/>
</dbReference>
<gene>
    <name evidence="11" type="ORF">NCTC9836_01807</name>
</gene>
<keyword evidence="7 10" id="KW-0283">Flagellar rotation</keyword>
<evidence type="ECO:0000256" key="3">
    <source>
        <dbReference type="ARBA" id="ARBA00008281"/>
    </source>
</evidence>
<dbReference type="RefSeq" id="WP_115641430.1">
    <property type="nucleotide sequence ID" value="NZ_UFWZ01000001.1"/>
</dbReference>
<evidence type="ECO:0000256" key="9">
    <source>
        <dbReference type="ARBA" id="ARBA00023136"/>
    </source>
</evidence>
<dbReference type="AlphaFoldDB" id="A0A381J875"/>
<dbReference type="GO" id="GO:0005886">
    <property type="term" value="C:plasma membrane"/>
    <property type="evidence" value="ECO:0007669"/>
    <property type="project" value="UniProtKB-SubCell"/>
</dbReference>
<dbReference type="PANTHER" id="PTHR35091">
    <property type="entry name" value="FLAGELLAR PROTEIN FLIL"/>
    <property type="match status" value="1"/>
</dbReference>
<organism evidence="11 12">
    <name type="scientific">Clostridium putrefaciens</name>
    <dbReference type="NCBI Taxonomy" id="99675"/>
    <lineage>
        <taxon>Bacteria</taxon>
        <taxon>Bacillati</taxon>
        <taxon>Bacillota</taxon>
        <taxon>Clostridia</taxon>
        <taxon>Eubacteriales</taxon>
        <taxon>Clostridiaceae</taxon>
        <taxon>Clostridium</taxon>
    </lineage>
</organism>
<evidence type="ECO:0000256" key="10">
    <source>
        <dbReference type="RuleBase" id="RU364125"/>
    </source>
</evidence>
<dbReference type="EMBL" id="UFWZ01000001">
    <property type="protein sequence ID" value="SUY47474.1"/>
    <property type="molecule type" value="Genomic_DNA"/>
</dbReference>
<sequence length="157" mass="17707">MRENDKNEKQGGKTLKIIIIILLVLVLLGGGIFAGIFLFSKDNTKGSTAQATEIKVEEKTYSLDDFLVNLSDEGGKHYLKINISLGYDVENKKLEKELDSKKDVMRDSVISILRNKKSTDVTIKGTEDLKKEILDIINPLLNNGKLTNIYFKELIFQ</sequence>
<dbReference type="Pfam" id="PF03748">
    <property type="entry name" value="FliL"/>
    <property type="match status" value="1"/>
</dbReference>
<accession>A0A381J875</accession>
<evidence type="ECO:0000256" key="5">
    <source>
        <dbReference type="ARBA" id="ARBA00022500"/>
    </source>
</evidence>
<evidence type="ECO:0000256" key="7">
    <source>
        <dbReference type="ARBA" id="ARBA00022779"/>
    </source>
</evidence>
<reference evidence="11 12" key="1">
    <citation type="submission" date="2018-06" db="EMBL/GenBank/DDBJ databases">
        <authorList>
            <consortium name="Pathogen Informatics"/>
            <person name="Doyle S."/>
        </authorList>
    </citation>
    <scope>NUCLEOTIDE SEQUENCE [LARGE SCALE GENOMIC DNA]</scope>
    <source>
        <strain evidence="11 12">NCTC9836</strain>
    </source>
</reference>
<feature type="transmembrane region" description="Helical" evidence="10">
    <location>
        <begin position="17"/>
        <end position="39"/>
    </location>
</feature>
<keyword evidence="11" id="KW-0969">Cilium</keyword>
<dbReference type="GO" id="GO:0009425">
    <property type="term" value="C:bacterial-type flagellum basal body"/>
    <property type="evidence" value="ECO:0007669"/>
    <property type="project" value="InterPro"/>
</dbReference>
<comment type="function">
    <text evidence="1 10">Controls the rotational direction of flagella during chemotaxis.</text>
</comment>
<keyword evidence="5 10" id="KW-0145">Chemotaxis</keyword>
<evidence type="ECO:0000256" key="2">
    <source>
        <dbReference type="ARBA" id="ARBA00004162"/>
    </source>
</evidence>
<proteinExistence type="inferred from homology"/>
<evidence type="ECO:0000256" key="8">
    <source>
        <dbReference type="ARBA" id="ARBA00022989"/>
    </source>
</evidence>